<organism evidence="3 4">
    <name type="scientific">Phyllotreta striolata</name>
    <name type="common">Striped flea beetle</name>
    <name type="synonym">Crioceris striolata</name>
    <dbReference type="NCBI Taxonomy" id="444603"/>
    <lineage>
        <taxon>Eukaryota</taxon>
        <taxon>Metazoa</taxon>
        <taxon>Ecdysozoa</taxon>
        <taxon>Arthropoda</taxon>
        <taxon>Hexapoda</taxon>
        <taxon>Insecta</taxon>
        <taxon>Pterygota</taxon>
        <taxon>Neoptera</taxon>
        <taxon>Endopterygota</taxon>
        <taxon>Coleoptera</taxon>
        <taxon>Polyphaga</taxon>
        <taxon>Cucujiformia</taxon>
        <taxon>Chrysomeloidea</taxon>
        <taxon>Chrysomelidae</taxon>
        <taxon>Galerucinae</taxon>
        <taxon>Alticini</taxon>
        <taxon>Phyllotreta</taxon>
    </lineage>
</organism>
<dbReference type="CDD" id="cd01670">
    <property type="entry name" value="Death"/>
    <property type="match status" value="1"/>
</dbReference>
<proteinExistence type="predicted"/>
<dbReference type="SUPFAM" id="SSF47986">
    <property type="entry name" value="DEATH domain"/>
    <property type="match status" value="1"/>
</dbReference>
<feature type="compositionally biased region" description="Polar residues" evidence="1">
    <location>
        <begin position="1"/>
        <end position="10"/>
    </location>
</feature>
<accession>A0A9N9XKC1</accession>
<dbReference type="Proteomes" id="UP001153712">
    <property type="component" value="Chromosome 10"/>
</dbReference>
<dbReference type="EMBL" id="OU900103">
    <property type="protein sequence ID" value="CAG9855233.1"/>
    <property type="molecule type" value="Genomic_DNA"/>
</dbReference>
<dbReference type="InterPro" id="IPR011029">
    <property type="entry name" value="DEATH-like_dom_sf"/>
</dbReference>
<dbReference type="AlphaFoldDB" id="A0A9N9XKC1"/>
<protein>
    <recommendedName>
        <fullName evidence="2">Death domain-containing protein</fullName>
    </recommendedName>
</protein>
<evidence type="ECO:0000259" key="2">
    <source>
        <dbReference type="PROSITE" id="PS50017"/>
    </source>
</evidence>
<sequence>MSEINVSDITTDALPNPRNTNANHKGCETVIKNFEEGDTNIPQCHEFSKKTKTKCNPNNLSHPSASATIINISRSRIVHIGDNVTYNMNGVKQNKKADVVETSIIKVLKDSKTPLMKEDLYFAATHMDTEWKGVARALNLGEGEISQFIADNQIYGTKEVIYQILLDWYQNDPKEATVGKLCTVLWENDQKHVVQRWSQKKE</sequence>
<gene>
    <name evidence="3" type="ORF">PHYEVI_LOCUS1689</name>
</gene>
<evidence type="ECO:0000313" key="4">
    <source>
        <dbReference type="Proteomes" id="UP001153712"/>
    </source>
</evidence>
<dbReference type="Gene3D" id="1.10.533.10">
    <property type="entry name" value="Death Domain, Fas"/>
    <property type="match status" value="1"/>
</dbReference>
<dbReference type="PROSITE" id="PS50017">
    <property type="entry name" value="DEATH_DOMAIN"/>
    <property type="match status" value="1"/>
</dbReference>
<dbReference type="Pfam" id="PF00531">
    <property type="entry name" value="Death"/>
    <property type="match status" value="1"/>
</dbReference>
<dbReference type="OrthoDB" id="535509at2759"/>
<dbReference type="GO" id="GO:0007165">
    <property type="term" value="P:signal transduction"/>
    <property type="evidence" value="ECO:0007669"/>
    <property type="project" value="InterPro"/>
</dbReference>
<name>A0A9N9XKC1_PHYSR</name>
<dbReference type="InterPro" id="IPR000488">
    <property type="entry name" value="Death_dom"/>
</dbReference>
<feature type="domain" description="Death" evidence="2">
    <location>
        <begin position="116"/>
        <end position="195"/>
    </location>
</feature>
<evidence type="ECO:0000313" key="3">
    <source>
        <dbReference type="EMBL" id="CAG9855233.1"/>
    </source>
</evidence>
<evidence type="ECO:0000256" key="1">
    <source>
        <dbReference type="SAM" id="MobiDB-lite"/>
    </source>
</evidence>
<feature type="region of interest" description="Disordered" evidence="1">
    <location>
        <begin position="1"/>
        <end position="23"/>
    </location>
</feature>
<keyword evidence="4" id="KW-1185">Reference proteome</keyword>
<reference evidence="3" key="1">
    <citation type="submission" date="2022-01" db="EMBL/GenBank/DDBJ databases">
        <authorList>
            <person name="King R."/>
        </authorList>
    </citation>
    <scope>NUCLEOTIDE SEQUENCE</scope>
</reference>